<evidence type="ECO:0000256" key="7">
    <source>
        <dbReference type="ARBA" id="ARBA00023136"/>
    </source>
</evidence>
<comment type="similarity">
    <text evidence="2 10 11">Belongs to the TonB-dependent receptor family.</text>
</comment>
<dbReference type="SUPFAM" id="SSF56935">
    <property type="entry name" value="Porins"/>
    <property type="match status" value="1"/>
</dbReference>
<dbReference type="Gene3D" id="2.40.170.20">
    <property type="entry name" value="TonB-dependent receptor, beta-barrel domain"/>
    <property type="match status" value="1"/>
</dbReference>
<dbReference type="Gene3D" id="2.170.130.10">
    <property type="entry name" value="TonB-dependent receptor, plug domain"/>
    <property type="match status" value="1"/>
</dbReference>
<evidence type="ECO:0000313" key="15">
    <source>
        <dbReference type="EMBL" id="QJE01256.1"/>
    </source>
</evidence>
<keyword evidence="6 11" id="KW-0798">TonB box</keyword>
<name>A0A7Z2ZT66_9BURK</name>
<dbReference type="InterPro" id="IPR036942">
    <property type="entry name" value="Beta-barrel_TonB_sf"/>
</dbReference>
<dbReference type="PANTHER" id="PTHR30069">
    <property type="entry name" value="TONB-DEPENDENT OUTER MEMBRANE RECEPTOR"/>
    <property type="match status" value="1"/>
</dbReference>
<keyword evidence="9 10" id="KW-0998">Cell outer membrane</keyword>
<keyword evidence="5 10" id="KW-0812">Transmembrane</keyword>
<dbReference type="RefSeq" id="WP_170203283.1">
    <property type="nucleotide sequence ID" value="NZ_CP051685.1"/>
</dbReference>
<keyword evidence="8 15" id="KW-0675">Receptor</keyword>
<comment type="subcellular location">
    <subcellularLocation>
        <location evidence="1 10">Cell outer membrane</location>
        <topology evidence="1 10">Multi-pass membrane protein</topology>
    </subcellularLocation>
</comment>
<reference evidence="15 16" key="1">
    <citation type="submission" date="2020-04" db="EMBL/GenBank/DDBJ databases">
        <title>Genome sequencing of novel species.</title>
        <authorList>
            <person name="Heo J."/>
            <person name="Kim S.-J."/>
            <person name="Kim J.-S."/>
            <person name="Hong S.-B."/>
            <person name="Kwon S.-W."/>
        </authorList>
    </citation>
    <scope>NUCLEOTIDE SEQUENCE [LARGE SCALE GENOMIC DNA]</scope>
    <source>
        <strain evidence="15 16">GN2-R2</strain>
    </source>
</reference>
<gene>
    <name evidence="15" type="ORF">HH212_15440</name>
</gene>
<feature type="signal peptide" evidence="12">
    <location>
        <begin position="1"/>
        <end position="22"/>
    </location>
</feature>
<dbReference type="GO" id="GO:0015344">
    <property type="term" value="F:siderophore uptake transmembrane transporter activity"/>
    <property type="evidence" value="ECO:0007669"/>
    <property type="project" value="TreeGrafter"/>
</dbReference>
<dbReference type="PANTHER" id="PTHR30069:SF40">
    <property type="entry name" value="TONB-DEPENDENT RECEPTOR NMB0964-RELATED"/>
    <property type="match status" value="1"/>
</dbReference>
<dbReference type="GO" id="GO:0044718">
    <property type="term" value="P:siderophore transmembrane transport"/>
    <property type="evidence" value="ECO:0007669"/>
    <property type="project" value="TreeGrafter"/>
</dbReference>
<evidence type="ECO:0000256" key="6">
    <source>
        <dbReference type="ARBA" id="ARBA00023077"/>
    </source>
</evidence>
<evidence type="ECO:0000256" key="8">
    <source>
        <dbReference type="ARBA" id="ARBA00023170"/>
    </source>
</evidence>
<dbReference type="AlphaFoldDB" id="A0A7Z2ZT66"/>
<evidence type="ECO:0000256" key="9">
    <source>
        <dbReference type="ARBA" id="ARBA00023237"/>
    </source>
</evidence>
<organism evidence="15 16">
    <name type="scientific">Massilia forsythiae</name>
    <dbReference type="NCBI Taxonomy" id="2728020"/>
    <lineage>
        <taxon>Bacteria</taxon>
        <taxon>Pseudomonadati</taxon>
        <taxon>Pseudomonadota</taxon>
        <taxon>Betaproteobacteria</taxon>
        <taxon>Burkholderiales</taxon>
        <taxon>Oxalobacteraceae</taxon>
        <taxon>Telluria group</taxon>
        <taxon>Massilia</taxon>
    </lineage>
</organism>
<evidence type="ECO:0000256" key="4">
    <source>
        <dbReference type="ARBA" id="ARBA00022452"/>
    </source>
</evidence>
<dbReference type="PROSITE" id="PS52016">
    <property type="entry name" value="TONB_DEPENDENT_REC_3"/>
    <property type="match status" value="1"/>
</dbReference>
<dbReference type="Pfam" id="PF00593">
    <property type="entry name" value="TonB_dep_Rec_b-barrel"/>
    <property type="match status" value="1"/>
</dbReference>
<evidence type="ECO:0000259" key="14">
    <source>
        <dbReference type="Pfam" id="PF07715"/>
    </source>
</evidence>
<evidence type="ECO:0000256" key="10">
    <source>
        <dbReference type="PROSITE-ProRule" id="PRU01360"/>
    </source>
</evidence>
<dbReference type="Proteomes" id="UP000502415">
    <property type="component" value="Chromosome"/>
</dbReference>
<keyword evidence="16" id="KW-1185">Reference proteome</keyword>
<keyword evidence="4 10" id="KW-1134">Transmembrane beta strand</keyword>
<evidence type="ECO:0000256" key="12">
    <source>
        <dbReference type="SAM" id="SignalP"/>
    </source>
</evidence>
<keyword evidence="12" id="KW-0732">Signal</keyword>
<evidence type="ECO:0000256" key="11">
    <source>
        <dbReference type="RuleBase" id="RU003357"/>
    </source>
</evidence>
<feature type="chain" id="PRO_5031039951" evidence="12">
    <location>
        <begin position="23"/>
        <end position="677"/>
    </location>
</feature>
<evidence type="ECO:0000256" key="1">
    <source>
        <dbReference type="ARBA" id="ARBA00004571"/>
    </source>
</evidence>
<dbReference type="InterPro" id="IPR037066">
    <property type="entry name" value="Plug_dom_sf"/>
</dbReference>
<dbReference type="GO" id="GO:0009279">
    <property type="term" value="C:cell outer membrane"/>
    <property type="evidence" value="ECO:0007669"/>
    <property type="project" value="UniProtKB-SubCell"/>
</dbReference>
<keyword evidence="3 10" id="KW-0813">Transport</keyword>
<keyword evidence="7 10" id="KW-0472">Membrane</keyword>
<accession>A0A7Z2ZT66</accession>
<evidence type="ECO:0000313" key="16">
    <source>
        <dbReference type="Proteomes" id="UP000502415"/>
    </source>
</evidence>
<evidence type="ECO:0000259" key="13">
    <source>
        <dbReference type="Pfam" id="PF00593"/>
    </source>
</evidence>
<evidence type="ECO:0000256" key="3">
    <source>
        <dbReference type="ARBA" id="ARBA00022448"/>
    </source>
</evidence>
<dbReference type="InterPro" id="IPR012910">
    <property type="entry name" value="Plug_dom"/>
</dbReference>
<evidence type="ECO:0000256" key="5">
    <source>
        <dbReference type="ARBA" id="ARBA00022692"/>
    </source>
</evidence>
<feature type="domain" description="TonB-dependent receptor plug" evidence="14">
    <location>
        <begin position="66"/>
        <end position="164"/>
    </location>
</feature>
<dbReference type="KEGG" id="mfy:HH212_15440"/>
<dbReference type="Pfam" id="PF07715">
    <property type="entry name" value="Plug"/>
    <property type="match status" value="1"/>
</dbReference>
<protein>
    <submittedName>
        <fullName evidence="15">TonB-dependent receptor</fullName>
    </submittedName>
</protein>
<sequence length="677" mass="72863">MKIQRTLLSSAILLAFHPALFAAASAPADASADAPQNQTVSEGQIQQVVVTANPLRNGEGDQILTPAKVLAGDELRDKVGSSLGETLQGELGVSASAFGAGASRPIIRGLEGSRVKMLENGMATSDVSGLSNDHAVASEGAVARQIEILRGPAALLYGSGAIGGLVNVVNERIPTELEARPIGQLETRYGTVDNARNVSGSADGSVGKFGLHIDGNWRDTGDYKIPGNRVLNDPSTAMDRLPHSDTAERNIGLGGSYIDDWGYAGFSASHLSNVYGIPTDEGSRIDQRQNRYDFDSLVKNPLEGLESARFKAGFTDYKHAELEEDGSPAVLFTNRSFESRLELTHRPLAGLHGTFGVQTENTHFSALSPSGGPDTVPVTHSTSSALFLVEETTVGPLRVNAGARYENVKRQPVGNIERRFDLGSGSVGALWPFTSDYAAGATVSYAQRAPATEELYSGGPHDATLTFDVGDPDLRKEISRNVELSLQKTSGLLRWKANLFRNNVSNFIYGQVNGNSFDEDGNPGGEFRQRLFQQADAHIQGAEAELTWNQVGMGWNGRLFADSSRGNLDRGGSLPLQPADRIGASVGYRQADWRAGLSWIHARGQERLAAFEDSTTPGYNQVDANLSYTQKLDKTDLTWFVLAKNLLNEDIRLSTSLLKEISPLPGRNFVFGVRAKF</sequence>
<proteinExistence type="inferred from homology"/>
<evidence type="ECO:0000256" key="2">
    <source>
        <dbReference type="ARBA" id="ARBA00009810"/>
    </source>
</evidence>
<dbReference type="InterPro" id="IPR000531">
    <property type="entry name" value="Beta-barrel_TonB"/>
</dbReference>
<dbReference type="InterPro" id="IPR039426">
    <property type="entry name" value="TonB-dep_rcpt-like"/>
</dbReference>
<feature type="domain" description="TonB-dependent receptor-like beta-barrel" evidence="13">
    <location>
        <begin position="216"/>
        <end position="646"/>
    </location>
</feature>
<dbReference type="EMBL" id="CP051685">
    <property type="protein sequence ID" value="QJE01256.1"/>
    <property type="molecule type" value="Genomic_DNA"/>
</dbReference>